<dbReference type="InterPro" id="IPR036928">
    <property type="entry name" value="AS_sf"/>
</dbReference>
<dbReference type="PANTHER" id="PTHR11895">
    <property type="entry name" value="TRANSAMIDASE"/>
    <property type="match status" value="1"/>
</dbReference>
<comment type="caution">
    <text evidence="3">The sequence shown here is derived from an EMBL/GenBank/DDBJ whole genome shotgun (WGS) entry which is preliminary data.</text>
</comment>
<protein>
    <submittedName>
        <fullName evidence="3">Amidase</fullName>
    </submittedName>
</protein>
<evidence type="ECO:0000259" key="2">
    <source>
        <dbReference type="Pfam" id="PF01425"/>
    </source>
</evidence>
<name>A0AB35FGA1_9HYPH</name>
<dbReference type="Pfam" id="PF01425">
    <property type="entry name" value="Amidase"/>
    <property type="match status" value="1"/>
</dbReference>
<evidence type="ECO:0000313" key="4">
    <source>
        <dbReference type="Proteomes" id="UP000758022"/>
    </source>
</evidence>
<dbReference type="EMBL" id="JAAXQQ010000004">
    <property type="protein sequence ID" value="MBY3064758.1"/>
    <property type="molecule type" value="Genomic_DNA"/>
</dbReference>
<dbReference type="SUPFAM" id="SSF75304">
    <property type="entry name" value="Amidase signature (AS) enzymes"/>
    <property type="match status" value="1"/>
</dbReference>
<gene>
    <name evidence="3" type="ORF">HFO74_15165</name>
</gene>
<feature type="domain" description="Amidase" evidence="2">
    <location>
        <begin position="40"/>
        <end position="467"/>
    </location>
</feature>
<dbReference type="Proteomes" id="UP000758022">
    <property type="component" value="Unassembled WGS sequence"/>
</dbReference>
<dbReference type="PANTHER" id="PTHR11895:SF151">
    <property type="entry name" value="GLUTAMYL-TRNA(GLN) AMIDOTRANSFERASE SUBUNIT A"/>
    <property type="match status" value="1"/>
</dbReference>
<comment type="similarity">
    <text evidence="1">Belongs to the amidase family.</text>
</comment>
<proteinExistence type="inferred from homology"/>
<evidence type="ECO:0000313" key="3">
    <source>
        <dbReference type="EMBL" id="MBY3064758.1"/>
    </source>
</evidence>
<dbReference type="InterPro" id="IPR000120">
    <property type="entry name" value="Amidase"/>
</dbReference>
<organism evidence="3 4">
    <name type="scientific">Rhizobium laguerreae</name>
    <dbReference type="NCBI Taxonomy" id="1076926"/>
    <lineage>
        <taxon>Bacteria</taxon>
        <taxon>Pseudomonadati</taxon>
        <taxon>Pseudomonadota</taxon>
        <taxon>Alphaproteobacteria</taxon>
        <taxon>Hyphomicrobiales</taxon>
        <taxon>Rhizobiaceae</taxon>
        <taxon>Rhizobium/Agrobacterium group</taxon>
        <taxon>Rhizobium</taxon>
    </lineage>
</organism>
<dbReference type="GO" id="GO:0003824">
    <property type="term" value="F:catalytic activity"/>
    <property type="evidence" value="ECO:0007669"/>
    <property type="project" value="InterPro"/>
</dbReference>
<evidence type="ECO:0000256" key="1">
    <source>
        <dbReference type="ARBA" id="ARBA00009199"/>
    </source>
</evidence>
<accession>A0AB35FGA1</accession>
<dbReference type="RefSeq" id="WP_221979364.1">
    <property type="nucleotide sequence ID" value="NZ_JAAXQQ010000004.1"/>
</dbReference>
<dbReference type="InterPro" id="IPR023631">
    <property type="entry name" value="Amidase_dom"/>
</dbReference>
<dbReference type="Gene3D" id="3.90.1300.10">
    <property type="entry name" value="Amidase signature (AS) domain"/>
    <property type="match status" value="1"/>
</dbReference>
<reference evidence="3" key="1">
    <citation type="submission" date="2020-04" db="EMBL/GenBank/DDBJ databases">
        <title>Global-level population genomics supports evidence of horizontal gene transfer on evolution of Rhizobia in Lentils.</title>
        <authorList>
            <person name="Gai Y."/>
            <person name="Cook D."/>
            <person name="Riely B."/>
        </authorList>
    </citation>
    <scope>NUCLEOTIDE SEQUENCE</scope>
    <source>
        <strain evidence="3">TLR9</strain>
    </source>
</reference>
<sequence>MQKEIKSDRSSQGRGFAEIGVAQAARALSDGAFLAETYAEALLQQARERSELKAFITVDEEAVIAAARAADKARSAGASDPLLGVPLGVKDSYLTSGLRTTLGVSNLTGFVPAHDAGVVSAIKDAGAIVFGKNNLVEMSFGLTGDNGPNGQVKNPHAHNRVSGGSSSGSAAAVAAGIVPAAFGGDTIGSIRVPASLCGVVGFKPTTGRWPRDGVAPISHVLDTTGVFARSVEDCELIDQVVTKTSPSTSSEPADLKGVRFAYAPKQYLDVVDIEVGARFNEVIRRLRDGGAKVVEIDLGDEFSALANTTTWNLFFRETREAIVGFLRDNGISTSFDEIYKDLKPGLKEVWQHLVLPTGSKWLTPEAYEKALKVDRPQIQRLFADGFAKSGAEALILPTTPCTAPEIGKENEFLIAGKQVTFAALANNTIPASAAGLPGISIPMGKLSENLPIGLEIDAPSGSDRRLLTLALRVEALSISSL</sequence>
<dbReference type="AlphaFoldDB" id="A0AB35FGA1"/>